<evidence type="ECO:0000256" key="4">
    <source>
        <dbReference type="ARBA" id="ARBA00022777"/>
    </source>
</evidence>
<name>A0A7U7J679_9GAMM</name>
<evidence type="ECO:0000256" key="1">
    <source>
        <dbReference type="ARBA" id="ARBA00000085"/>
    </source>
</evidence>
<comment type="caution">
    <text evidence="7">The sequence shown here is derived from an EMBL/GenBank/DDBJ whole genome shotgun (WGS) entry which is preliminary data.</text>
</comment>
<dbReference type="GO" id="GO:0000160">
    <property type="term" value="P:phosphorelay signal transduction system"/>
    <property type="evidence" value="ECO:0007669"/>
    <property type="project" value="UniProtKB-KW"/>
</dbReference>
<comment type="catalytic activity">
    <reaction evidence="1">
        <text>ATP + protein L-histidine = ADP + protein N-phospho-L-histidine.</text>
        <dbReference type="EC" id="2.7.13.3"/>
    </reaction>
</comment>
<dbReference type="PROSITE" id="PS50109">
    <property type="entry name" value="HIS_KIN"/>
    <property type="match status" value="1"/>
</dbReference>
<dbReference type="RefSeq" id="WP_034437112.1">
    <property type="nucleotide sequence ID" value="NZ_CBTK010000319.1"/>
</dbReference>
<dbReference type="InterPro" id="IPR050736">
    <property type="entry name" value="Sensor_HK_Regulatory"/>
</dbReference>
<dbReference type="AlphaFoldDB" id="A0A7U7J679"/>
<dbReference type="PRINTS" id="PR00344">
    <property type="entry name" value="BCTRLSENSOR"/>
</dbReference>
<dbReference type="SUPFAM" id="SSF55874">
    <property type="entry name" value="ATPase domain of HSP90 chaperone/DNA topoisomerase II/histidine kinase"/>
    <property type="match status" value="1"/>
</dbReference>
<feature type="domain" description="Histidine kinase" evidence="6">
    <location>
        <begin position="1"/>
        <end position="114"/>
    </location>
</feature>
<dbReference type="EMBL" id="CBTK010000319">
    <property type="protein sequence ID" value="CDH47822.1"/>
    <property type="molecule type" value="Genomic_DNA"/>
</dbReference>
<evidence type="ECO:0000256" key="5">
    <source>
        <dbReference type="ARBA" id="ARBA00023012"/>
    </source>
</evidence>
<dbReference type="Gene3D" id="3.30.565.10">
    <property type="entry name" value="Histidine kinase-like ATPase, C-terminal domain"/>
    <property type="match status" value="1"/>
</dbReference>
<keyword evidence="4 7" id="KW-0418">Kinase</keyword>
<keyword evidence="8" id="KW-1185">Reference proteome</keyword>
<dbReference type="EC" id="2.7.13.3" evidence="2"/>
<gene>
    <name evidence="7" type="ORF">BN874_990034</name>
</gene>
<protein>
    <recommendedName>
        <fullName evidence="2">histidine kinase</fullName>
        <ecNumber evidence="2">2.7.13.3</ecNumber>
    </recommendedName>
</protein>
<organism evidence="7 8">
    <name type="scientific">Candidatus Contendobacter odensis Run_B_J11</name>
    <dbReference type="NCBI Taxonomy" id="1400861"/>
    <lineage>
        <taxon>Bacteria</taxon>
        <taxon>Pseudomonadati</taxon>
        <taxon>Pseudomonadota</taxon>
        <taxon>Gammaproteobacteria</taxon>
        <taxon>Candidatus Competibacteraceae</taxon>
        <taxon>Candidatus Contendibacter</taxon>
    </lineage>
</organism>
<accession>A0A7U7J679</accession>
<evidence type="ECO:0000256" key="2">
    <source>
        <dbReference type="ARBA" id="ARBA00012438"/>
    </source>
</evidence>
<evidence type="ECO:0000256" key="3">
    <source>
        <dbReference type="ARBA" id="ARBA00022679"/>
    </source>
</evidence>
<dbReference type="OrthoDB" id="8807260at2"/>
<reference evidence="7 8" key="1">
    <citation type="journal article" date="2014" name="ISME J.">
        <title>Candidatus Competibacter-lineage genomes retrieved from metagenomes reveal functional metabolic diversity.</title>
        <authorList>
            <person name="McIlroy S.J."/>
            <person name="Albertsen M."/>
            <person name="Andresen E.K."/>
            <person name="Saunders A.M."/>
            <person name="Kristiansen R."/>
            <person name="Stokholm-Bjerregaard M."/>
            <person name="Nielsen K.L."/>
            <person name="Nielsen P.H."/>
        </authorList>
    </citation>
    <scope>NUCLEOTIDE SEQUENCE [LARGE SCALE GENOMIC DNA]</scope>
    <source>
        <strain evidence="7 8">Run_B_J11</strain>
    </source>
</reference>
<evidence type="ECO:0000313" key="8">
    <source>
        <dbReference type="Proteomes" id="UP000019184"/>
    </source>
</evidence>
<dbReference type="GO" id="GO:0004673">
    <property type="term" value="F:protein histidine kinase activity"/>
    <property type="evidence" value="ECO:0007669"/>
    <property type="project" value="UniProtKB-EC"/>
</dbReference>
<proteinExistence type="predicted"/>
<dbReference type="InterPro" id="IPR003594">
    <property type="entry name" value="HATPase_dom"/>
</dbReference>
<dbReference type="InterPro" id="IPR005467">
    <property type="entry name" value="His_kinase_dom"/>
</dbReference>
<dbReference type="Pfam" id="PF02518">
    <property type="entry name" value="HATPase_c"/>
    <property type="match status" value="1"/>
</dbReference>
<evidence type="ECO:0000313" key="7">
    <source>
        <dbReference type="EMBL" id="CDH47822.1"/>
    </source>
</evidence>
<keyword evidence="5" id="KW-0902">Two-component regulatory system</keyword>
<evidence type="ECO:0000259" key="6">
    <source>
        <dbReference type="PROSITE" id="PS50109"/>
    </source>
</evidence>
<dbReference type="SMART" id="SM00387">
    <property type="entry name" value="HATPase_c"/>
    <property type="match status" value="1"/>
</dbReference>
<dbReference type="InterPro" id="IPR004358">
    <property type="entry name" value="Sig_transdc_His_kin-like_C"/>
</dbReference>
<dbReference type="PANTHER" id="PTHR43711">
    <property type="entry name" value="TWO-COMPONENT HISTIDINE KINASE"/>
    <property type="match status" value="1"/>
</dbReference>
<dbReference type="InterPro" id="IPR036890">
    <property type="entry name" value="HATPase_C_sf"/>
</dbReference>
<dbReference type="CDD" id="cd00075">
    <property type="entry name" value="HATPase"/>
    <property type="match status" value="1"/>
</dbReference>
<dbReference type="Proteomes" id="UP000019184">
    <property type="component" value="Unassembled WGS sequence"/>
</dbReference>
<sequence length="115" mass="12124">MTRAKIADRERLYRVFLNLGKNALEALTSGGEIRITVRQTAGQAVIDVRDTGPGIPETTLGSLFIPFATSGRMGGTGLGLATARDLMRAHGGELSLVETGSHGACFRLTLPLSTP</sequence>
<keyword evidence="3 7" id="KW-0808">Transferase</keyword>
<dbReference type="PANTHER" id="PTHR43711:SF1">
    <property type="entry name" value="HISTIDINE KINASE 1"/>
    <property type="match status" value="1"/>
</dbReference>